<reference evidence="1" key="1">
    <citation type="submission" date="2014-11" db="EMBL/GenBank/DDBJ databases">
        <authorList>
            <person name="Amaro Gonzalez C."/>
        </authorList>
    </citation>
    <scope>NUCLEOTIDE SEQUENCE</scope>
</reference>
<reference evidence="1" key="2">
    <citation type="journal article" date="2015" name="Fish Shellfish Immunol.">
        <title>Early steps in the European eel (Anguilla anguilla)-Vibrio vulnificus interaction in the gills: Role of the RtxA13 toxin.</title>
        <authorList>
            <person name="Callol A."/>
            <person name="Pajuelo D."/>
            <person name="Ebbesson L."/>
            <person name="Teles M."/>
            <person name="MacKenzie S."/>
            <person name="Amaro C."/>
        </authorList>
    </citation>
    <scope>NUCLEOTIDE SEQUENCE</scope>
</reference>
<accession>A0A0E9WTL5</accession>
<proteinExistence type="predicted"/>
<name>A0A0E9WTL5_ANGAN</name>
<protein>
    <submittedName>
        <fullName evidence="1">Uncharacterized protein</fullName>
    </submittedName>
</protein>
<organism evidence="1">
    <name type="scientific">Anguilla anguilla</name>
    <name type="common">European freshwater eel</name>
    <name type="synonym">Muraena anguilla</name>
    <dbReference type="NCBI Taxonomy" id="7936"/>
    <lineage>
        <taxon>Eukaryota</taxon>
        <taxon>Metazoa</taxon>
        <taxon>Chordata</taxon>
        <taxon>Craniata</taxon>
        <taxon>Vertebrata</taxon>
        <taxon>Euteleostomi</taxon>
        <taxon>Actinopterygii</taxon>
        <taxon>Neopterygii</taxon>
        <taxon>Teleostei</taxon>
        <taxon>Anguilliformes</taxon>
        <taxon>Anguillidae</taxon>
        <taxon>Anguilla</taxon>
    </lineage>
</organism>
<dbReference type="EMBL" id="GBXM01015692">
    <property type="protein sequence ID" value="JAH92885.1"/>
    <property type="molecule type" value="Transcribed_RNA"/>
</dbReference>
<sequence>MQSICVSRMLGTSHRPGYLNTILFTSKAQCVKTVEAKIKFFSPVNIYRSLPQTLLFVVNNCANHPLENYRNCGKKFPFRFVDVSKKIQINNTIKTLQI</sequence>
<dbReference type="AlphaFoldDB" id="A0A0E9WTL5"/>
<evidence type="ECO:0000313" key="1">
    <source>
        <dbReference type="EMBL" id="JAH92885.1"/>
    </source>
</evidence>